<evidence type="ECO:0000256" key="3">
    <source>
        <dbReference type="ARBA" id="ARBA00022448"/>
    </source>
</evidence>
<keyword evidence="11" id="KW-1185">Reference proteome</keyword>
<dbReference type="Proteomes" id="UP001387364">
    <property type="component" value="Chromosome"/>
</dbReference>
<dbReference type="PANTHER" id="PTHR30588">
    <property type="entry name" value="BRANCHED-CHAIN AMINO ACID TRANSPORT SYSTEM 2 CARRIER PROTEIN"/>
    <property type="match status" value="1"/>
</dbReference>
<keyword evidence="7 9" id="KW-1133">Transmembrane helix</keyword>
<evidence type="ECO:0000256" key="1">
    <source>
        <dbReference type="ARBA" id="ARBA00004651"/>
    </source>
</evidence>
<evidence type="ECO:0000256" key="6">
    <source>
        <dbReference type="ARBA" id="ARBA00022970"/>
    </source>
</evidence>
<reference evidence="10 11" key="1">
    <citation type="submission" date="2024-02" db="EMBL/GenBank/DDBJ databases">
        <title>Seven novel Bacillus-like species.</title>
        <authorList>
            <person name="Liu G."/>
        </authorList>
    </citation>
    <scope>NUCLEOTIDE SEQUENCE [LARGE SCALE GENOMIC DNA]</scope>
    <source>
        <strain evidence="10 11">FJAT-52991</strain>
    </source>
</reference>
<evidence type="ECO:0000313" key="10">
    <source>
        <dbReference type="EMBL" id="WXB92569.1"/>
    </source>
</evidence>
<evidence type="ECO:0000256" key="5">
    <source>
        <dbReference type="ARBA" id="ARBA00022692"/>
    </source>
</evidence>
<gene>
    <name evidence="10" type="ORF">WDJ61_15260</name>
</gene>
<keyword evidence="4" id="KW-1003">Cell membrane</keyword>
<proteinExistence type="inferred from homology"/>
<evidence type="ECO:0000256" key="8">
    <source>
        <dbReference type="ARBA" id="ARBA00023136"/>
    </source>
</evidence>
<comment type="caution">
    <text evidence="9">Lacks conserved residue(s) required for the propagation of feature annotation.</text>
</comment>
<keyword evidence="6 9" id="KW-0029">Amino-acid transport</keyword>
<evidence type="ECO:0000256" key="2">
    <source>
        <dbReference type="ARBA" id="ARBA00008540"/>
    </source>
</evidence>
<dbReference type="Pfam" id="PF05525">
    <property type="entry name" value="Branch_AA_trans"/>
    <property type="match status" value="1"/>
</dbReference>
<evidence type="ECO:0000256" key="4">
    <source>
        <dbReference type="ARBA" id="ARBA00022475"/>
    </source>
</evidence>
<dbReference type="RefSeq" id="WP_338751200.1">
    <property type="nucleotide sequence ID" value="NZ_CP147404.1"/>
</dbReference>
<protein>
    <recommendedName>
        <fullName evidence="9">Branched-chain amino acid transport system carrier protein</fullName>
    </recommendedName>
</protein>
<organism evidence="10 11">
    <name type="scientific">Bacillus kandeliae</name>
    <dbReference type="NCBI Taxonomy" id="3129297"/>
    <lineage>
        <taxon>Bacteria</taxon>
        <taxon>Bacillati</taxon>
        <taxon>Bacillota</taxon>
        <taxon>Bacilli</taxon>
        <taxon>Bacillales</taxon>
        <taxon>Bacillaceae</taxon>
        <taxon>Bacillus</taxon>
    </lineage>
</organism>
<accession>A0ABZ2N4P7</accession>
<sequence>MTGLSPLSWSAYDSTRLESCLYLCRYLRNTGGNASTNSSLFFWDEFFLFLIIKGELPDEKIRHFIITSVGLSFAVLLAVLLVKDRAPTISNCVYSVFSKVFMFGVCLSIGPFLGIPRNANVAYEIGVKSFLNEAGNPALTLFIYPFVFFALVYGISLDPSKSDREKRTLLF</sequence>
<feature type="transmembrane region" description="Helical" evidence="9">
    <location>
        <begin position="94"/>
        <end position="115"/>
    </location>
</feature>
<feature type="transmembrane region" description="Helical" evidence="9">
    <location>
        <begin position="63"/>
        <end position="82"/>
    </location>
</feature>
<evidence type="ECO:0000313" key="11">
    <source>
        <dbReference type="Proteomes" id="UP001387364"/>
    </source>
</evidence>
<keyword evidence="3 9" id="KW-0813">Transport</keyword>
<dbReference type="InterPro" id="IPR004685">
    <property type="entry name" value="Brnchd-chn_aa_trnsp_Livcs"/>
</dbReference>
<keyword evidence="8 9" id="KW-0472">Membrane</keyword>
<dbReference type="PANTHER" id="PTHR30588:SF0">
    <property type="entry name" value="BRANCHED-CHAIN AMINO ACID PERMEASE BRNQ"/>
    <property type="match status" value="1"/>
</dbReference>
<evidence type="ECO:0000256" key="9">
    <source>
        <dbReference type="RuleBase" id="RU362122"/>
    </source>
</evidence>
<evidence type="ECO:0000256" key="7">
    <source>
        <dbReference type="ARBA" id="ARBA00022989"/>
    </source>
</evidence>
<comment type="subcellular location">
    <subcellularLocation>
        <location evidence="1 9">Cell membrane</location>
        <topology evidence="1 9">Multi-pass membrane protein</topology>
    </subcellularLocation>
</comment>
<name>A0ABZ2N4P7_9BACI</name>
<comment type="similarity">
    <text evidence="2 9">Belongs to the branched chain amino acid transporter family.</text>
</comment>
<dbReference type="EMBL" id="CP147404">
    <property type="protein sequence ID" value="WXB92569.1"/>
    <property type="molecule type" value="Genomic_DNA"/>
</dbReference>
<feature type="transmembrane region" description="Helical" evidence="9">
    <location>
        <begin position="135"/>
        <end position="157"/>
    </location>
</feature>
<comment type="function">
    <text evidence="9">Component of the transport system for branched-chain amino acids.</text>
</comment>
<keyword evidence="5 9" id="KW-0812">Transmembrane</keyword>